<sequence length="132" mass="13898">MNGIGLLCCCVLMLGLAGTVGAETLTLNSAINKAGRQRMLSQRIAKTSMFRAWGIATPQMTQDLDAAIQEFAAAQAFLVSAPQNTAAIGSELQLAGTQWLFFEEGGPAAGGQPRRATAQHRHDQRAHASSDG</sequence>
<feature type="chain" id="PRO_5006628299" description="NarX-like N-terminal domain-containing protein" evidence="6">
    <location>
        <begin position="23"/>
        <end position="132"/>
    </location>
</feature>
<name>A0A0S4TXJ5_RALSL</name>
<gene>
    <name evidence="8" type="ORF">RUN39_v1_950019</name>
</gene>
<accession>A0A0S4TXJ5</accession>
<dbReference type="AlphaFoldDB" id="A0A0S4TXJ5"/>
<reference evidence="8" key="1">
    <citation type="submission" date="2015-10" db="EMBL/GenBank/DDBJ databases">
        <authorList>
            <person name="Gilbert D.G."/>
        </authorList>
    </citation>
    <scope>NUCLEOTIDE SEQUENCE</scope>
    <source>
        <strain evidence="8">Phyl III-seqv23</strain>
    </source>
</reference>
<keyword evidence="6" id="KW-0732">Signal</keyword>
<keyword evidence="4" id="KW-0472">Membrane</keyword>
<evidence type="ECO:0000259" key="7">
    <source>
        <dbReference type="Pfam" id="PF13675"/>
    </source>
</evidence>
<evidence type="ECO:0000256" key="4">
    <source>
        <dbReference type="ARBA" id="ARBA00023136"/>
    </source>
</evidence>
<protein>
    <recommendedName>
        <fullName evidence="7">NarX-like N-terminal domain-containing protein</fullName>
    </recommendedName>
</protein>
<evidence type="ECO:0000256" key="5">
    <source>
        <dbReference type="SAM" id="MobiDB-lite"/>
    </source>
</evidence>
<dbReference type="GO" id="GO:0016020">
    <property type="term" value="C:membrane"/>
    <property type="evidence" value="ECO:0007669"/>
    <property type="project" value="UniProtKB-SubCell"/>
</dbReference>
<feature type="signal peptide" evidence="6">
    <location>
        <begin position="1"/>
        <end position="22"/>
    </location>
</feature>
<evidence type="ECO:0000256" key="1">
    <source>
        <dbReference type="ARBA" id="ARBA00004141"/>
    </source>
</evidence>
<feature type="region of interest" description="Disordered" evidence="5">
    <location>
        <begin position="105"/>
        <end position="132"/>
    </location>
</feature>
<dbReference type="Pfam" id="PF13675">
    <property type="entry name" value="PilJ"/>
    <property type="match status" value="1"/>
</dbReference>
<comment type="subcellular location">
    <subcellularLocation>
        <location evidence="1">Membrane</location>
        <topology evidence="1">Multi-pass membrane protein</topology>
    </subcellularLocation>
</comment>
<feature type="domain" description="NarX-like N-terminal" evidence="7">
    <location>
        <begin position="28"/>
        <end position="74"/>
    </location>
</feature>
<evidence type="ECO:0000256" key="2">
    <source>
        <dbReference type="ARBA" id="ARBA00022692"/>
    </source>
</evidence>
<keyword evidence="3" id="KW-1133">Transmembrane helix</keyword>
<organism evidence="8">
    <name type="scientific">Ralstonia solanacearum</name>
    <name type="common">Pseudomonas solanacearum</name>
    <dbReference type="NCBI Taxonomy" id="305"/>
    <lineage>
        <taxon>Bacteria</taxon>
        <taxon>Pseudomonadati</taxon>
        <taxon>Pseudomonadota</taxon>
        <taxon>Betaproteobacteria</taxon>
        <taxon>Burkholderiales</taxon>
        <taxon>Burkholderiaceae</taxon>
        <taxon>Ralstonia</taxon>
        <taxon>Ralstonia solanacearum species complex</taxon>
    </lineage>
</organism>
<keyword evidence="2" id="KW-0812">Transmembrane</keyword>
<dbReference type="InterPro" id="IPR029095">
    <property type="entry name" value="NarX-like_N"/>
</dbReference>
<dbReference type="EMBL" id="LN899819">
    <property type="protein sequence ID" value="CUV14754.1"/>
    <property type="molecule type" value="Genomic_DNA"/>
</dbReference>
<evidence type="ECO:0000256" key="3">
    <source>
        <dbReference type="ARBA" id="ARBA00022989"/>
    </source>
</evidence>
<evidence type="ECO:0000256" key="6">
    <source>
        <dbReference type="SAM" id="SignalP"/>
    </source>
</evidence>
<evidence type="ECO:0000313" key="8">
    <source>
        <dbReference type="EMBL" id="CUV14754.1"/>
    </source>
</evidence>
<proteinExistence type="predicted"/>